<comment type="caution">
    <text evidence="1">The sequence shown here is derived from an EMBL/GenBank/DDBJ whole genome shotgun (WGS) entry which is preliminary data.</text>
</comment>
<proteinExistence type="predicted"/>
<accession>A0A261WEL9</accession>
<dbReference type="EMBL" id="NKQU01000598">
    <property type="protein sequence ID" value="OZI84420.1"/>
    <property type="molecule type" value="Genomic_DNA"/>
</dbReference>
<protein>
    <submittedName>
        <fullName evidence="1">Uncharacterized protein</fullName>
    </submittedName>
</protein>
<dbReference type="Proteomes" id="UP000217163">
    <property type="component" value="Unassembled WGS sequence"/>
</dbReference>
<organism evidence="1 2">
    <name type="scientific">Pseudomonas avellanae</name>
    <dbReference type="NCBI Taxonomy" id="46257"/>
    <lineage>
        <taxon>Bacteria</taxon>
        <taxon>Pseudomonadati</taxon>
        <taxon>Pseudomonadota</taxon>
        <taxon>Gammaproteobacteria</taxon>
        <taxon>Pseudomonadales</taxon>
        <taxon>Pseudomonadaceae</taxon>
        <taxon>Pseudomonas</taxon>
    </lineage>
</organism>
<reference evidence="2" key="1">
    <citation type="journal article" date="2016" name="Sci. Rep.">
        <title>Genome analysis of the kiwifruit canker pathogen Pseudomonas syringae pv. actinidiae biovar 5.</title>
        <authorList>
            <person name="Fujikawa T."/>
            <person name="Sawada H."/>
        </authorList>
    </citation>
    <scope>NUCLEOTIDE SEQUENCE [LARGE SCALE GENOMIC DNA]</scope>
    <source>
        <strain evidence="2">MAFF 212061</strain>
    </source>
</reference>
<gene>
    <name evidence="1" type="ORF">CFN58_24695</name>
</gene>
<name>A0A261WEL9_9PSED</name>
<dbReference type="AlphaFoldDB" id="A0A261WEL9"/>
<sequence>MTVFDFDVMIRDLESNAQKIIFGGHIKIKNITSLPVSIVDSPEFNARIYKAASNQYVLRIYKGLLLKCFEYINSHVRPYYASIQDSCQVSEEQFARTIAAFMTEFIFWHEFSHIARGHIDYIETRKSDWEDGVIKLKEKRLLELDADIYAASFLFARTYSVCVGTGGEFNLQTLMQAYSIGIRSIFEVLHVHNEFEDDTHASAEHPHSLARAYVAIAFGLVSPVAIKIGSDADVCQTIAAAELLSYEVSKKVSQVDISMLQYYLVEAESWGAWSERLSAYNFLEIHPVPIRTRIAEYLSFCLNFIRLRR</sequence>
<evidence type="ECO:0000313" key="2">
    <source>
        <dbReference type="Proteomes" id="UP000217163"/>
    </source>
</evidence>
<evidence type="ECO:0000313" key="1">
    <source>
        <dbReference type="EMBL" id="OZI84420.1"/>
    </source>
</evidence>